<name>A0A2P7BDX9_9HYPH</name>
<proteinExistence type="predicted"/>
<dbReference type="InterPro" id="IPR029044">
    <property type="entry name" value="Nucleotide-diphossugar_trans"/>
</dbReference>
<dbReference type="OrthoDB" id="561165at2"/>
<evidence type="ECO:0000313" key="2">
    <source>
        <dbReference type="Proteomes" id="UP000241764"/>
    </source>
</evidence>
<comment type="caution">
    <text evidence="1">The sequence shown here is derived from an EMBL/GenBank/DDBJ whole genome shotgun (WGS) entry which is preliminary data.</text>
</comment>
<dbReference type="SUPFAM" id="SSF53448">
    <property type="entry name" value="Nucleotide-diphospho-sugar transferases"/>
    <property type="match status" value="1"/>
</dbReference>
<accession>A0A2P7BDX9</accession>
<protein>
    <recommendedName>
        <fullName evidence="3">Glycosyltransferase</fullName>
    </recommendedName>
</protein>
<keyword evidence="2" id="KW-1185">Reference proteome</keyword>
<dbReference type="RefSeq" id="WP_106664207.1">
    <property type="nucleotide sequence ID" value="NZ_PGGM01000004.1"/>
</dbReference>
<gene>
    <name evidence="1" type="ORF">CU103_12325</name>
</gene>
<dbReference type="Proteomes" id="UP000241764">
    <property type="component" value="Unassembled WGS sequence"/>
</dbReference>
<dbReference type="Gene3D" id="3.90.550.40">
    <property type="match status" value="1"/>
</dbReference>
<dbReference type="EMBL" id="PGGM01000004">
    <property type="protein sequence ID" value="PSH64662.1"/>
    <property type="molecule type" value="Genomic_DNA"/>
</dbReference>
<evidence type="ECO:0008006" key="3">
    <source>
        <dbReference type="Google" id="ProtNLM"/>
    </source>
</evidence>
<dbReference type="AlphaFoldDB" id="A0A2P7BDX9"/>
<reference evidence="2" key="1">
    <citation type="submission" date="2017-11" db="EMBL/GenBank/DDBJ databases">
        <authorList>
            <person name="Kuznetsova I."/>
            <person name="Sazanova A."/>
            <person name="Chirak E."/>
            <person name="Safronova V."/>
            <person name="Willems A."/>
        </authorList>
    </citation>
    <scope>NUCLEOTIDE SEQUENCE [LARGE SCALE GENOMIC DNA]</scope>
    <source>
        <strain evidence="2">CCBAU 03422</strain>
    </source>
</reference>
<organism evidence="1 2">
    <name type="scientific">Phyllobacterium sophorae</name>
    <dbReference type="NCBI Taxonomy" id="1520277"/>
    <lineage>
        <taxon>Bacteria</taxon>
        <taxon>Pseudomonadati</taxon>
        <taxon>Pseudomonadota</taxon>
        <taxon>Alphaproteobacteria</taxon>
        <taxon>Hyphomicrobiales</taxon>
        <taxon>Phyllobacteriaceae</taxon>
        <taxon>Phyllobacterium</taxon>
    </lineage>
</organism>
<sequence>MSILLATPTGDEKVCTNYFTSVTRLKPMPDIITLACSLVTIGRNGIVSTFMKGDWETLMFVDSDVGFSPDEFNRVTNTDFDVCAGVYAKRKEGAGFPVHASHVGKVDENGYAETLFAPTGFMAIKRPVFERMFEAGMGKSEIFDTYYDKPRDHYYSEDNAFCLRWRSLGGKIHLDTTCNLTHMGTKDYSANFNDYLTRYRADPASDYGFESQAKVLTKGK</sequence>
<evidence type="ECO:0000313" key="1">
    <source>
        <dbReference type="EMBL" id="PSH64662.1"/>
    </source>
</evidence>